<dbReference type="Proteomes" id="UP000075531">
    <property type="component" value="Unassembled WGS sequence"/>
</dbReference>
<dbReference type="Gene3D" id="3.30.200.180">
    <property type="match status" value="1"/>
</dbReference>
<dbReference type="PANTHER" id="PTHR34385:SF1">
    <property type="entry name" value="PEPTIDOGLYCAN L-ALANYL-D-GLUTAMATE ENDOPEPTIDASE CWLK"/>
    <property type="match status" value="1"/>
</dbReference>
<evidence type="ECO:0000313" key="3">
    <source>
        <dbReference type="Proteomes" id="UP000075531"/>
    </source>
</evidence>
<keyword evidence="2" id="KW-0121">Carboxypeptidase</keyword>
<proteinExistence type="predicted"/>
<keyword evidence="2" id="KW-0645">Protease</keyword>
<keyword evidence="2" id="KW-0378">Hydrolase</keyword>
<reference evidence="2 3" key="1">
    <citation type="submission" date="2016-02" db="EMBL/GenBank/DDBJ databases">
        <title>Genome sequence of Clostridium tepidiprofundi DSM 19306.</title>
        <authorList>
            <person name="Poehlein A."/>
            <person name="Daniel R."/>
        </authorList>
    </citation>
    <scope>NUCLEOTIDE SEQUENCE [LARGE SCALE GENOMIC DNA]</scope>
    <source>
        <strain evidence="2 3">DSM 19306</strain>
    </source>
</reference>
<sequence>MRSLTIQQQQIYCGELILVNSAYPYRIENQEHWMVPVRKDFPKILLHKRASKKLKELIHKLNCAKEIVPVSGLRSVQEQIEIYEDCLREEGVGYTTNFVAMPGHSEHHTGLAIDLAENKPDIDFICPEFSYTGICKEFRENAAKYGFIERYKEGKEFITNVAKEPWHFRYVGYPHAQIIEDMDYTLEEYIEYLKKFKEKGEHLYYKSNNVEYEIFFVPIYDEHNFKLLLKENTRCQISGNNVDGIIVTLW</sequence>
<gene>
    <name evidence="2" type="primary">vanY</name>
    <name evidence="2" type="ORF">CLTEP_26650</name>
</gene>
<dbReference type="InterPro" id="IPR052179">
    <property type="entry name" value="DD-CPase-like"/>
</dbReference>
<dbReference type="RefSeq" id="WP_066827451.1">
    <property type="nucleotide sequence ID" value="NZ_LTBA01000078.1"/>
</dbReference>
<dbReference type="InterPro" id="IPR003709">
    <property type="entry name" value="VanY-like_core_dom"/>
</dbReference>
<dbReference type="EMBL" id="LTBA01000078">
    <property type="protein sequence ID" value="KYH30442.1"/>
    <property type="molecule type" value="Genomic_DNA"/>
</dbReference>
<protein>
    <submittedName>
        <fullName evidence="2">D-alanyl-D-alanine carboxypeptidase</fullName>
        <ecNumber evidence="2">3.4.16.4</ecNumber>
    </submittedName>
</protein>
<dbReference type="AlphaFoldDB" id="A0A151AS76"/>
<dbReference type="GO" id="GO:0006508">
    <property type="term" value="P:proteolysis"/>
    <property type="evidence" value="ECO:0007669"/>
    <property type="project" value="InterPro"/>
</dbReference>
<keyword evidence="3" id="KW-1185">Reference proteome</keyword>
<dbReference type="PANTHER" id="PTHR34385">
    <property type="entry name" value="D-ALANYL-D-ALANINE CARBOXYPEPTIDASE"/>
    <property type="match status" value="1"/>
</dbReference>
<accession>A0A151AS76</accession>
<dbReference type="GO" id="GO:0009002">
    <property type="term" value="F:serine-type D-Ala-D-Ala carboxypeptidase activity"/>
    <property type="evidence" value="ECO:0007669"/>
    <property type="project" value="UniProtKB-EC"/>
</dbReference>
<dbReference type="SUPFAM" id="SSF55166">
    <property type="entry name" value="Hedgehog/DD-peptidase"/>
    <property type="match status" value="1"/>
</dbReference>
<feature type="domain" description="D-alanyl-D-alanine carboxypeptidase-like core" evidence="1">
    <location>
        <begin position="44"/>
        <end position="172"/>
    </location>
</feature>
<dbReference type="STRING" id="1121338.CLTEP_26650"/>
<dbReference type="Pfam" id="PF02557">
    <property type="entry name" value="VanY"/>
    <property type="match status" value="1"/>
</dbReference>
<dbReference type="Gene3D" id="3.30.1380.10">
    <property type="match status" value="1"/>
</dbReference>
<dbReference type="OrthoDB" id="9792074at2"/>
<name>A0A151AS76_9CLOT</name>
<comment type="caution">
    <text evidence="2">The sequence shown here is derived from an EMBL/GenBank/DDBJ whole genome shotgun (WGS) entry which is preliminary data.</text>
</comment>
<dbReference type="PATRIC" id="fig|1121338.3.peg.2779"/>
<dbReference type="InterPro" id="IPR009045">
    <property type="entry name" value="Zn_M74/Hedgehog-like"/>
</dbReference>
<dbReference type="EC" id="3.4.16.4" evidence="2"/>
<evidence type="ECO:0000259" key="1">
    <source>
        <dbReference type="Pfam" id="PF02557"/>
    </source>
</evidence>
<organism evidence="2 3">
    <name type="scientific">Clostridium tepidiprofundi DSM 19306</name>
    <dbReference type="NCBI Taxonomy" id="1121338"/>
    <lineage>
        <taxon>Bacteria</taxon>
        <taxon>Bacillati</taxon>
        <taxon>Bacillota</taxon>
        <taxon>Clostridia</taxon>
        <taxon>Eubacteriales</taxon>
        <taxon>Clostridiaceae</taxon>
        <taxon>Clostridium</taxon>
    </lineage>
</organism>
<evidence type="ECO:0000313" key="2">
    <source>
        <dbReference type="EMBL" id="KYH30442.1"/>
    </source>
</evidence>